<dbReference type="PANTHER" id="PTHR43673">
    <property type="entry name" value="NAD(P)H NITROREDUCTASE YDGI-RELATED"/>
    <property type="match status" value="1"/>
</dbReference>
<dbReference type="Pfam" id="PF00881">
    <property type="entry name" value="Nitroreductase"/>
    <property type="match status" value="2"/>
</dbReference>
<protein>
    <submittedName>
        <fullName evidence="4">Nitroreductase family protein</fullName>
    </submittedName>
</protein>
<dbReference type="RefSeq" id="WP_138564004.1">
    <property type="nucleotide sequence ID" value="NZ_CP040602.1"/>
</dbReference>
<name>A0A4V1HHM5_9GAMM</name>
<reference evidence="4 5" key="1">
    <citation type="submission" date="2019-05" db="EMBL/GenBank/DDBJ databases">
        <title>Thiomicrorhabdus sediminis sp. nov, a novel sulfur-oxidizing bacterium isolated from coastal sediment.</title>
        <authorList>
            <person name="Liu X."/>
        </authorList>
    </citation>
    <scope>NUCLEOTIDE SEQUENCE [LARGE SCALE GENOMIC DNA]</scope>
    <source>
        <strain evidence="4 5">G1</strain>
    </source>
</reference>
<proteinExistence type="inferred from homology"/>
<dbReference type="PANTHER" id="PTHR43673:SF10">
    <property type="entry name" value="NADH DEHYDROGENASE_NAD(P)H NITROREDUCTASE XCC3605-RELATED"/>
    <property type="match status" value="1"/>
</dbReference>
<dbReference type="InterPro" id="IPR000415">
    <property type="entry name" value="Nitroreductase-like"/>
</dbReference>
<dbReference type="CDD" id="cd02062">
    <property type="entry name" value="Nitro_FMN_reductase"/>
    <property type="match status" value="1"/>
</dbReference>
<evidence type="ECO:0000313" key="5">
    <source>
        <dbReference type="Proteomes" id="UP000304864"/>
    </source>
</evidence>
<organism evidence="4 5">
    <name type="scientific">Thiomicrorhabdus sediminis</name>
    <dbReference type="NCBI Taxonomy" id="2580412"/>
    <lineage>
        <taxon>Bacteria</taxon>
        <taxon>Pseudomonadati</taxon>
        <taxon>Pseudomonadota</taxon>
        <taxon>Gammaproteobacteria</taxon>
        <taxon>Thiotrichales</taxon>
        <taxon>Piscirickettsiaceae</taxon>
        <taxon>Thiomicrorhabdus</taxon>
    </lineage>
</organism>
<dbReference type="Gene3D" id="3.40.109.10">
    <property type="entry name" value="NADH Oxidase"/>
    <property type="match status" value="1"/>
</dbReference>
<evidence type="ECO:0000259" key="3">
    <source>
        <dbReference type="Pfam" id="PF00881"/>
    </source>
</evidence>
<sequence length="317" mass="36083">MIKYMKKSVYKFLCKHSKKSKIATFLLLRPKLMFVDKETSSEIKWLWKCAFQGVYYRGGNENCLFLKNAHIAEKGLQSFEREAGRSKAIISYLSKIGGASISREQLVYRDKIVRSYNLLQKKEGGGLQDYSFNKAVPVFANNEIETIDKLIYTRRSIRWFSQNVPSATVLNKIFQTAVWAPNSCNRQTVRIFYTMNPEKVQACMSLNSGATAMNRAPVFISFVADMDSYILPTERHVPYIDVSLAAQNVVLRSHAEGFSTCVLNWSHASEEANSKLKKILGIRSDNIICFNMVLGAAMYDVEPPYKLGVNEFVKKVD</sequence>
<accession>A0A4V1HHM5</accession>
<comment type="similarity">
    <text evidence="1">Belongs to the nitroreductase family.</text>
</comment>
<gene>
    <name evidence="4" type="ORF">FE785_02275</name>
</gene>
<evidence type="ECO:0000256" key="2">
    <source>
        <dbReference type="ARBA" id="ARBA00023002"/>
    </source>
</evidence>
<dbReference type="OrthoDB" id="9802510at2"/>
<keyword evidence="2" id="KW-0560">Oxidoreductase</keyword>
<feature type="domain" description="Nitroreductase" evidence="3">
    <location>
        <begin position="151"/>
        <end position="197"/>
    </location>
</feature>
<dbReference type="AlphaFoldDB" id="A0A4V1HHM5"/>
<dbReference type="SUPFAM" id="SSF55469">
    <property type="entry name" value="FMN-dependent nitroreductase-like"/>
    <property type="match status" value="1"/>
</dbReference>
<dbReference type="KEGG" id="thig:FE785_02275"/>
<evidence type="ECO:0000313" key="4">
    <source>
        <dbReference type="EMBL" id="QCU89543.1"/>
    </source>
</evidence>
<dbReference type="Proteomes" id="UP000304864">
    <property type="component" value="Chromosome"/>
</dbReference>
<dbReference type="InterPro" id="IPR029479">
    <property type="entry name" value="Nitroreductase"/>
</dbReference>
<feature type="domain" description="Nitroreductase" evidence="3">
    <location>
        <begin position="210"/>
        <end position="290"/>
    </location>
</feature>
<dbReference type="GO" id="GO:0016491">
    <property type="term" value="F:oxidoreductase activity"/>
    <property type="evidence" value="ECO:0007669"/>
    <property type="project" value="UniProtKB-KW"/>
</dbReference>
<evidence type="ECO:0000256" key="1">
    <source>
        <dbReference type="ARBA" id="ARBA00007118"/>
    </source>
</evidence>
<dbReference type="EMBL" id="CP040602">
    <property type="protein sequence ID" value="QCU89543.1"/>
    <property type="molecule type" value="Genomic_DNA"/>
</dbReference>
<keyword evidence="5" id="KW-1185">Reference proteome</keyword>